<organism evidence="9 10">
    <name type="scientific">Aminivibrio pyruvatiphilus</name>
    <dbReference type="NCBI Taxonomy" id="1005740"/>
    <lineage>
        <taxon>Bacteria</taxon>
        <taxon>Thermotogati</taxon>
        <taxon>Synergistota</taxon>
        <taxon>Synergistia</taxon>
        <taxon>Synergistales</taxon>
        <taxon>Aminobacteriaceae</taxon>
        <taxon>Aminivibrio</taxon>
    </lineage>
</organism>
<evidence type="ECO:0000256" key="4">
    <source>
        <dbReference type="ARBA" id="ARBA00022898"/>
    </source>
</evidence>
<comment type="cofactor">
    <cofactor evidence="1 6 7">
        <name>pyridoxal 5'-phosphate</name>
        <dbReference type="ChEBI" id="CHEBI:597326"/>
    </cofactor>
</comment>
<protein>
    <submittedName>
        <fullName evidence="9">Glutamate/tyrosine decarboxylase-like PLP-dependent enzyme</fullName>
    </submittedName>
</protein>
<evidence type="ECO:0000256" key="1">
    <source>
        <dbReference type="ARBA" id="ARBA00001933"/>
    </source>
</evidence>
<dbReference type="GO" id="GO:0030170">
    <property type="term" value="F:pyridoxal phosphate binding"/>
    <property type="evidence" value="ECO:0007669"/>
    <property type="project" value="InterPro"/>
</dbReference>
<dbReference type="Pfam" id="PF00282">
    <property type="entry name" value="Pyridoxal_deC"/>
    <property type="match status" value="1"/>
</dbReference>
<name>A0A4R8M7P8_9BACT</name>
<evidence type="ECO:0000256" key="3">
    <source>
        <dbReference type="ARBA" id="ARBA00022793"/>
    </source>
</evidence>
<accession>A0A4R8M7P8</accession>
<feature type="modified residue" description="N6-(pyridoxal phosphate)lysine" evidence="6">
    <location>
        <position position="310"/>
    </location>
</feature>
<dbReference type="InterPro" id="IPR015421">
    <property type="entry name" value="PyrdxlP-dep_Trfase_major"/>
</dbReference>
<dbReference type="EMBL" id="SORI01000007">
    <property type="protein sequence ID" value="TDY60908.1"/>
    <property type="molecule type" value="Genomic_DNA"/>
</dbReference>
<keyword evidence="4 6" id="KW-0663">Pyridoxal phosphate</keyword>
<comment type="caution">
    <text evidence="9">The sequence shown here is derived from an EMBL/GenBank/DDBJ whole genome shotgun (WGS) entry which is preliminary data.</text>
</comment>
<dbReference type="AlphaFoldDB" id="A0A4R8M7P8"/>
<dbReference type="InterPro" id="IPR010977">
    <property type="entry name" value="Aromatic_deC"/>
</dbReference>
<feature type="region of interest" description="Disordered" evidence="8">
    <location>
        <begin position="1"/>
        <end position="21"/>
    </location>
</feature>
<dbReference type="PANTHER" id="PTHR11999">
    <property type="entry name" value="GROUP II PYRIDOXAL-5-PHOSPHATE DECARBOXYLASE"/>
    <property type="match status" value="1"/>
</dbReference>
<sequence length="487" mass="51717">MSGANSDGKNTPRKGLPGMPFCESTMLRETVERAIRWLEDLPSRRVGAWASAEEIRKALGGTLNEEGMAPSDVVAAFSEGAASGLTGSPGPRYFGFVTGGALPASLAADWLASAWDQNAVLAVSSPAASAAEEIVSEWIIDLLGLPPESSAGFVTGCQMANFTCLAAARHEVLRRSGHDVEKDGLQGAPRVTVIAGEEAHATLLVALRMLGFGTGNVLSVPADGQGRMIPEKAEDALRAASGPVILCLQAGNVNTGAFDPCARIIPAARAKGAWVHVDGAFGLWGRMLPSLKTHTDGVELADSWATDAHKWLNVPYDSGIAVVRHSAAHRASMALNAPYYIAGEGEVRDPSQWVPESSRRARGFPLYCGLKSLGRKGVREMVERNCRQARLMALLLSEDPMVTILNDVVLNQVLVRFSCPGSDSDAFTRTVTAQVQEEGTCWAGGSVWKGMAAMRISVSNWFTSDDDIFRSAEAIRSVLGKAARSGR</sequence>
<proteinExistence type="inferred from homology"/>
<keyword evidence="10" id="KW-1185">Reference proteome</keyword>
<comment type="similarity">
    <text evidence="2 7">Belongs to the group II decarboxylase family.</text>
</comment>
<dbReference type="InterPro" id="IPR015424">
    <property type="entry name" value="PyrdxlP-dep_Trfase"/>
</dbReference>
<evidence type="ECO:0000256" key="5">
    <source>
        <dbReference type="ARBA" id="ARBA00023239"/>
    </source>
</evidence>
<evidence type="ECO:0000256" key="7">
    <source>
        <dbReference type="RuleBase" id="RU000382"/>
    </source>
</evidence>
<keyword evidence="3" id="KW-0210">Decarboxylase</keyword>
<dbReference type="PANTHER" id="PTHR11999:SF70">
    <property type="entry name" value="MIP05841P"/>
    <property type="match status" value="1"/>
</dbReference>
<dbReference type="GO" id="GO:0019752">
    <property type="term" value="P:carboxylic acid metabolic process"/>
    <property type="evidence" value="ECO:0007669"/>
    <property type="project" value="InterPro"/>
</dbReference>
<evidence type="ECO:0000256" key="2">
    <source>
        <dbReference type="ARBA" id="ARBA00009533"/>
    </source>
</evidence>
<dbReference type="InterPro" id="IPR002129">
    <property type="entry name" value="PyrdxlP-dep_de-COase"/>
</dbReference>
<dbReference type="GO" id="GO:0016831">
    <property type="term" value="F:carboxy-lyase activity"/>
    <property type="evidence" value="ECO:0007669"/>
    <property type="project" value="UniProtKB-KW"/>
</dbReference>
<dbReference type="InterPro" id="IPR015422">
    <property type="entry name" value="PyrdxlP-dep_Trfase_small"/>
</dbReference>
<gene>
    <name evidence="9" type="ORF">C8D99_107115</name>
</gene>
<dbReference type="Gene3D" id="3.40.640.10">
    <property type="entry name" value="Type I PLP-dependent aspartate aminotransferase-like (Major domain)"/>
    <property type="match status" value="1"/>
</dbReference>
<evidence type="ECO:0000256" key="6">
    <source>
        <dbReference type="PIRSR" id="PIRSR602129-50"/>
    </source>
</evidence>
<dbReference type="SUPFAM" id="SSF53383">
    <property type="entry name" value="PLP-dependent transferases"/>
    <property type="match status" value="1"/>
</dbReference>
<keyword evidence="5 7" id="KW-0456">Lyase</keyword>
<evidence type="ECO:0000256" key="8">
    <source>
        <dbReference type="SAM" id="MobiDB-lite"/>
    </source>
</evidence>
<evidence type="ECO:0000313" key="9">
    <source>
        <dbReference type="EMBL" id="TDY60908.1"/>
    </source>
</evidence>
<evidence type="ECO:0000313" key="10">
    <source>
        <dbReference type="Proteomes" id="UP000295066"/>
    </source>
</evidence>
<dbReference type="Proteomes" id="UP000295066">
    <property type="component" value="Unassembled WGS sequence"/>
</dbReference>
<reference evidence="9 10" key="1">
    <citation type="submission" date="2019-03" db="EMBL/GenBank/DDBJ databases">
        <title>Genomic Encyclopedia of Type Strains, Phase IV (KMG-IV): sequencing the most valuable type-strain genomes for metagenomic binning, comparative biology and taxonomic classification.</title>
        <authorList>
            <person name="Goeker M."/>
        </authorList>
    </citation>
    <scope>NUCLEOTIDE SEQUENCE [LARGE SCALE GENOMIC DNA]</scope>
    <source>
        <strain evidence="9 10">DSM 25964</strain>
    </source>
</reference>
<dbReference type="Gene3D" id="3.90.1150.10">
    <property type="entry name" value="Aspartate Aminotransferase, domain 1"/>
    <property type="match status" value="1"/>
</dbReference>